<organism evidence="1 2">
    <name type="scientific">Schleiferia thermophila</name>
    <dbReference type="NCBI Taxonomy" id="884107"/>
    <lineage>
        <taxon>Bacteria</taxon>
        <taxon>Pseudomonadati</taxon>
        <taxon>Bacteroidota</taxon>
        <taxon>Flavobacteriia</taxon>
        <taxon>Flavobacteriales</taxon>
        <taxon>Schleiferiaceae</taxon>
        <taxon>Schleiferia</taxon>
    </lineage>
</organism>
<protein>
    <submittedName>
        <fullName evidence="1">Uncharacterized protein</fullName>
    </submittedName>
</protein>
<dbReference type="Proteomes" id="UP000253517">
    <property type="component" value="Unassembled WGS sequence"/>
</dbReference>
<accession>A0A369A350</accession>
<proteinExistence type="predicted"/>
<dbReference type="EMBL" id="QPJS01000002">
    <property type="protein sequence ID" value="RCX03611.1"/>
    <property type="molecule type" value="Genomic_DNA"/>
</dbReference>
<dbReference type="AlphaFoldDB" id="A0A369A350"/>
<reference evidence="1 2" key="1">
    <citation type="submission" date="2018-07" db="EMBL/GenBank/DDBJ databases">
        <title>Genomic Encyclopedia of Type Strains, Phase IV (KMG-IV): sequencing the most valuable type-strain genomes for metagenomic binning, comparative biology and taxonomic classification.</title>
        <authorList>
            <person name="Goeker M."/>
        </authorList>
    </citation>
    <scope>NUCLEOTIDE SEQUENCE [LARGE SCALE GENOMIC DNA]</scope>
    <source>
        <strain evidence="1 2">DSM 21410</strain>
    </source>
</reference>
<evidence type="ECO:0000313" key="1">
    <source>
        <dbReference type="EMBL" id="RCX03611.1"/>
    </source>
</evidence>
<name>A0A369A350_9FLAO</name>
<evidence type="ECO:0000313" key="2">
    <source>
        <dbReference type="Proteomes" id="UP000253517"/>
    </source>
</evidence>
<keyword evidence="2" id="KW-1185">Reference proteome</keyword>
<gene>
    <name evidence="1" type="ORF">DES35_10260</name>
</gene>
<sequence>MINCRKYTRYLHKSEIQELEWYEKMLSNYHIMICKSCKIYTKENSLINEYIKHQIEKHLNIDEQDIIMQKQELLKKLKL</sequence>
<comment type="caution">
    <text evidence="1">The sequence shown here is derived from an EMBL/GenBank/DDBJ whole genome shotgun (WGS) entry which is preliminary data.</text>
</comment>